<dbReference type="SUPFAM" id="SSF55681">
    <property type="entry name" value="Class II aaRS and biotin synthetases"/>
    <property type="match status" value="1"/>
</dbReference>
<keyword evidence="2" id="KW-0547">Nucleotide-binding</keyword>
<comment type="caution">
    <text evidence="7">The sequence shown here is derived from an EMBL/GenBank/DDBJ whole genome shotgun (WGS) entry which is preliminary data.</text>
</comment>
<dbReference type="InterPro" id="IPR003142">
    <property type="entry name" value="BPL_C"/>
</dbReference>
<keyword evidence="3" id="KW-0067">ATP-binding</keyword>
<keyword evidence="1 7" id="KW-0436">Ligase</keyword>
<dbReference type="Gene3D" id="2.30.30.100">
    <property type="match status" value="1"/>
</dbReference>
<dbReference type="PANTHER" id="PTHR12835">
    <property type="entry name" value="BIOTIN PROTEIN LIGASE"/>
    <property type="match status" value="1"/>
</dbReference>
<keyword evidence="4" id="KW-0092">Biotin</keyword>
<evidence type="ECO:0000256" key="2">
    <source>
        <dbReference type="ARBA" id="ARBA00022741"/>
    </source>
</evidence>
<dbReference type="Gene3D" id="3.30.930.10">
    <property type="entry name" value="Bira Bifunctional Protein, Domain 2"/>
    <property type="match status" value="1"/>
</dbReference>
<dbReference type="GO" id="GO:0004077">
    <property type="term" value="F:biotin--[biotin carboxyl-carrier protein] ligase activity"/>
    <property type="evidence" value="ECO:0007669"/>
    <property type="project" value="UniProtKB-EC"/>
</dbReference>
<dbReference type="SUPFAM" id="SSF50037">
    <property type="entry name" value="C-terminal domain of transcriptional repressors"/>
    <property type="match status" value="1"/>
</dbReference>
<protein>
    <recommendedName>
        <fullName evidence="5">biotin--[biotin carboxyl-carrier protein] ligase</fullName>
        <ecNumber evidence="5">6.3.4.15</ecNumber>
    </recommendedName>
</protein>
<dbReference type="GO" id="GO:0005737">
    <property type="term" value="C:cytoplasm"/>
    <property type="evidence" value="ECO:0007669"/>
    <property type="project" value="TreeGrafter"/>
</dbReference>
<reference evidence="7" key="2">
    <citation type="journal article" date="2021" name="PeerJ">
        <title>Extensive microbial diversity within the chicken gut microbiome revealed by metagenomics and culture.</title>
        <authorList>
            <person name="Gilroy R."/>
            <person name="Ravi A."/>
            <person name="Getino M."/>
            <person name="Pursley I."/>
            <person name="Horton D.L."/>
            <person name="Alikhan N.F."/>
            <person name="Baker D."/>
            <person name="Gharbi K."/>
            <person name="Hall N."/>
            <person name="Watson M."/>
            <person name="Adriaenssens E.M."/>
            <person name="Foster-Nyarko E."/>
            <person name="Jarju S."/>
            <person name="Secka A."/>
            <person name="Antonio M."/>
            <person name="Oren A."/>
            <person name="Chaudhuri R.R."/>
            <person name="La Ragione R."/>
            <person name="Hildebrand F."/>
            <person name="Pallen M.J."/>
        </authorList>
    </citation>
    <scope>NUCLEOTIDE SEQUENCE</scope>
    <source>
        <strain evidence="7">CHK195-4489</strain>
    </source>
</reference>
<dbReference type="PANTHER" id="PTHR12835:SF5">
    <property type="entry name" value="BIOTIN--PROTEIN LIGASE"/>
    <property type="match status" value="1"/>
</dbReference>
<dbReference type="GO" id="GO:0005524">
    <property type="term" value="F:ATP binding"/>
    <property type="evidence" value="ECO:0007669"/>
    <property type="project" value="UniProtKB-KW"/>
</dbReference>
<sequence length="180" mass="19413">VVDFPQEASSAALLTIRAGVAVSDAIREETGIETGIKWVNDIFLDGRKVCGILTESVLQEGKRRAILGIGINVTTESFPPELRSTAGALGMLGAERMDSLPAAVLTHILRRISDGDDRAVLEEYKKRSVVLDRIVSYERDGIAYEGRAADIDADGALIVELGAGKFDLLQSGEISLKTWK</sequence>
<organism evidence="7 8">
    <name type="scientific">Candidatus Egerieisoma faecipullorum</name>
    <dbReference type="NCBI Taxonomy" id="2840963"/>
    <lineage>
        <taxon>Bacteria</taxon>
        <taxon>Bacillati</taxon>
        <taxon>Bacillota</taxon>
        <taxon>Clostridia</taxon>
        <taxon>Eubacteriales</taxon>
        <taxon>Clostridiaceae</taxon>
        <taxon>Clostridiaceae incertae sedis</taxon>
        <taxon>Candidatus Egerieisoma</taxon>
    </lineage>
</organism>
<evidence type="ECO:0000256" key="3">
    <source>
        <dbReference type="ARBA" id="ARBA00022840"/>
    </source>
</evidence>
<gene>
    <name evidence="7" type="ORF">IAD50_09605</name>
</gene>
<evidence type="ECO:0000313" key="7">
    <source>
        <dbReference type="EMBL" id="HIU30532.1"/>
    </source>
</evidence>
<dbReference type="AlphaFoldDB" id="A0A9D1LBP6"/>
<evidence type="ECO:0000256" key="1">
    <source>
        <dbReference type="ARBA" id="ARBA00022598"/>
    </source>
</evidence>
<dbReference type="Pfam" id="PF03099">
    <property type="entry name" value="BPL_LplA_LipB"/>
    <property type="match status" value="1"/>
</dbReference>
<reference evidence="7" key="1">
    <citation type="submission" date="2020-10" db="EMBL/GenBank/DDBJ databases">
        <authorList>
            <person name="Gilroy R."/>
        </authorList>
    </citation>
    <scope>NUCLEOTIDE SEQUENCE</scope>
    <source>
        <strain evidence="7">CHK195-4489</strain>
    </source>
</reference>
<dbReference type="PROSITE" id="PS51733">
    <property type="entry name" value="BPL_LPL_CATALYTIC"/>
    <property type="match status" value="1"/>
</dbReference>
<dbReference type="InterPro" id="IPR004143">
    <property type="entry name" value="BPL_LPL_catalytic"/>
</dbReference>
<dbReference type="GO" id="GO:0016740">
    <property type="term" value="F:transferase activity"/>
    <property type="evidence" value="ECO:0007669"/>
    <property type="project" value="UniProtKB-ARBA"/>
</dbReference>
<dbReference type="InterPro" id="IPR004408">
    <property type="entry name" value="Biotin_CoA_COase_ligase"/>
</dbReference>
<dbReference type="InterPro" id="IPR045864">
    <property type="entry name" value="aa-tRNA-synth_II/BPL/LPL"/>
</dbReference>
<proteinExistence type="predicted"/>
<dbReference type="NCBIfam" id="TIGR00121">
    <property type="entry name" value="birA_ligase"/>
    <property type="match status" value="1"/>
</dbReference>
<evidence type="ECO:0000256" key="5">
    <source>
        <dbReference type="ARBA" id="ARBA00024227"/>
    </source>
</evidence>
<dbReference type="GO" id="GO:0009249">
    <property type="term" value="P:protein lipoylation"/>
    <property type="evidence" value="ECO:0007669"/>
    <property type="project" value="UniProtKB-ARBA"/>
</dbReference>
<feature type="non-terminal residue" evidence="7">
    <location>
        <position position="1"/>
    </location>
</feature>
<evidence type="ECO:0000256" key="4">
    <source>
        <dbReference type="ARBA" id="ARBA00023267"/>
    </source>
</evidence>
<evidence type="ECO:0000259" key="6">
    <source>
        <dbReference type="PROSITE" id="PS51733"/>
    </source>
</evidence>
<feature type="domain" description="BPL/LPL catalytic" evidence="6">
    <location>
        <begin position="1"/>
        <end position="116"/>
    </location>
</feature>
<dbReference type="Proteomes" id="UP000824089">
    <property type="component" value="Unassembled WGS sequence"/>
</dbReference>
<dbReference type="EC" id="6.3.4.15" evidence="5"/>
<dbReference type="EMBL" id="DVMM01000213">
    <property type="protein sequence ID" value="HIU30532.1"/>
    <property type="molecule type" value="Genomic_DNA"/>
</dbReference>
<dbReference type="Pfam" id="PF02237">
    <property type="entry name" value="BPL_C"/>
    <property type="match status" value="1"/>
</dbReference>
<accession>A0A9D1LBP6</accession>
<evidence type="ECO:0000313" key="8">
    <source>
        <dbReference type="Proteomes" id="UP000824089"/>
    </source>
</evidence>
<dbReference type="InterPro" id="IPR008988">
    <property type="entry name" value="Transcriptional_repressor_C"/>
</dbReference>
<name>A0A9D1LBP6_9CLOT</name>